<dbReference type="NCBIfam" id="NF009988">
    <property type="entry name" value="PRK13454.1"/>
    <property type="match status" value="1"/>
</dbReference>
<evidence type="ECO:0000256" key="5">
    <source>
        <dbReference type="ARBA" id="ARBA00022781"/>
    </source>
</evidence>
<evidence type="ECO:0000256" key="1">
    <source>
        <dbReference type="ARBA" id="ARBA00005513"/>
    </source>
</evidence>
<evidence type="ECO:0000256" key="7">
    <source>
        <dbReference type="ARBA" id="ARBA00023065"/>
    </source>
</evidence>
<keyword evidence="4 13" id="KW-0812">Transmembrane</keyword>
<dbReference type="RefSeq" id="WP_138864523.1">
    <property type="nucleotide sequence ID" value="NZ_VCPC01000003.1"/>
</dbReference>
<dbReference type="Pfam" id="PF00430">
    <property type="entry name" value="ATP-synt_B"/>
    <property type="match status" value="1"/>
</dbReference>
<comment type="caution">
    <text evidence="15">The sequence shown here is derived from an EMBL/GenBank/DDBJ whole genome shotgun (WGS) entry which is preliminary data.</text>
</comment>
<keyword evidence="2 13" id="KW-0813">Transport</keyword>
<dbReference type="PANTHER" id="PTHR33445">
    <property type="entry name" value="ATP SYNTHASE SUBUNIT B', CHLOROPLASTIC"/>
    <property type="match status" value="1"/>
</dbReference>
<dbReference type="HAMAP" id="MF_01398">
    <property type="entry name" value="ATP_synth_b_bprime"/>
    <property type="match status" value="1"/>
</dbReference>
<evidence type="ECO:0000256" key="12">
    <source>
        <dbReference type="ARBA" id="ARBA00037847"/>
    </source>
</evidence>
<dbReference type="InterPro" id="IPR050059">
    <property type="entry name" value="ATP_synthase_B_chain"/>
</dbReference>
<dbReference type="InterPro" id="IPR002146">
    <property type="entry name" value="ATP_synth_b/b'su_bac/chlpt"/>
</dbReference>
<comment type="subcellular location">
    <subcellularLocation>
        <location evidence="13">Cell membrane</location>
        <topology evidence="13">Single-pass membrane protein</topology>
    </subcellularLocation>
    <subcellularLocation>
        <location evidence="12">Endomembrane system</location>
        <topology evidence="12">Single-pass membrane protein</topology>
    </subcellularLocation>
</comment>
<comment type="similarity">
    <text evidence="1 13 14">Belongs to the ATPase B chain family.</text>
</comment>
<keyword evidence="13" id="KW-1003">Cell membrane</keyword>
<proteinExistence type="inferred from homology"/>
<evidence type="ECO:0000256" key="13">
    <source>
        <dbReference type="HAMAP-Rule" id="MF_01398"/>
    </source>
</evidence>
<feature type="transmembrane region" description="Helical" evidence="13">
    <location>
        <begin position="42"/>
        <end position="61"/>
    </location>
</feature>
<keyword evidence="7 13" id="KW-0406">Ion transport</keyword>
<keyword evidence="6 13" id="KW-1133">Transmembrane helix</keyword>
<dbReference type="EMBL" id="VCPC01000003">
    <property type="protein sequence ID" value="TMV11457.1"/>
    <property type="molecule type" value="Genomic_DNA"/>
</dbReference>
<comment type="function">
    <text evidence="10 13">F(1)F(0) ATP synthase produces ATP from ADP in the presence of a proton or sodium gradient. F-type ATPases consist of two structural domains, F(1) containing the extramembraneous catalytic core and F(0) containing the membrane proton channel, linked together by a central stalk and a peripheral stalk. During catalysis, ATP synthesis in the catalytic domain of F(1) is coupled via a rotary mechanism of the central stalk subunits to proton translocation.</text>
</comment>
<evidence type="ECO:0000256" key="8">
    <source>
        <dbReference type="ARBA" id="ARBA00023136"/>
    </source>
</evidence>
<dbReference type="PANTHER" id="PTHR33445:SF1">
    <property type="entry name" value="ATP SYNTHASE SUBUNIT B"/>
    <property type="match status" value="1"/>
</dbReference>
<keyword evidence="9 13" id="KW-0066">ATP synthesis</keyword>
<keyword evidence="16" id="KW-1185">Reference proteome</keyword>
<gene>
    <name evidence="13" type="primary">atpF</name>
    <name evidence="15" type="ORF">FGK64_14300</name>
</gene>
<name>A0ABY2X7Y9_9RHOB</name>
<evidence type="ECO:0000313" key="16">
    <source>
        <dbReference type="Proteomes" id="UP001191082"/>
    </source>
</evidence>
<evidence type="ECO:0000256" key="10">
    <source>
        <dbReference type="ARBA" id="ARBA00025198"/>
    </source>
</evidence>
<organism evidence="15 16">
    <name type="scientific">Arenibacterium halophilum</name>
    <dbReference type="NCBI Taxonomy" id="2583821"/>
    <lineage>
        <taxon>Bacteria</taxon>
        <taxon>Pseudomonadati</taxon>
        <taxon>Pseudomonadota</taxon>
        <taxon>Alphaproteobacteria</taxon>
        <taxon>Rhodobacterales</taxon>
        <taxon>Paracoccaceae</taxon>
        <taxon>Arenibacterium</taxon>
    </lineage>
</organism>
<protein>
    <recommendedName>
        <fullName evidence="13">ATP synthase subunit b</fullName>
    </recommendedName>
    <alternativeName>
        <fullName evidence="13">ATP synthase F(0) sector subunit b</fullName>
    </alternativeName>
    <alternativeName>
        <fullName evidence="13">ATPase subunit I</fullName>
    </alternativeName>
    <alternativeName>
        <fullName evidence="13">F-type ATPase subunit b</fullName>
        <shortName evidence="13">F-ATPase subunit b</shortName>
    </alternativeName>
</protein>
<sequence>MATETQEAVGEGLADATGVAAHQAGEAAGMPQLDLSTFPNQIFWLVVSLIVIYLVLSRVALPRIGAILAERAGTITNDIAAAEDLKARAADAEAAYDKALADARSEAQRIAGEARADIQADLDAAIAQADADIAERTAESEKAIAEIRAGALEAVNTVARDTASELVAALGGTPDADAIGAAVDTRIKG</sequence>
<comment type="function">
    <text evidence="11">Component of the F(0) channel, it forms part of the peripheral stalk, linking F(1) to F(0). The b'-subunit is a diverged and duplicated form of b found in plants and photosynthetic bacteria.</text>
</comment>
<evidence type="ECO:0000256" key="4">
    <source>
        <dbReference type="ARBA" id="ARBA00022692"/>
    </source>
</evidence>
<evidence type="ECO:0000256" key="9">
    <source>
        <dbReference type="ARBA" id="ARBA00023310"/>
    </source>
</evidence>
<dbReference type="CDD" id="cd06503">
    <property type="entry name" value="ATP-synt_Fo_b"/>
    <property type="match status" value="1"/>
</dbReference>
<keyword evidence="5 13" id="KW-0375">Hydrogen ion transport</keyword>
<keyword evidence="8 13" id="KW-0472">Membrane</keyword>
<comment type="subunit">
    <text evidence="13">F-type ATPases have 2 components, F(1) - the catalytic core - and F(0) - the membrane proton channel. F(1) has five subunits: alpha(3), beta(3), gamma(1), delta(1), epsilon(1). F(0) has three main subunits: a(1), b(2) and c(10-14). The alpha and beta chains form an alternating ring which encloses part of the gamma chain. F(1) is attached to F(0) by a central stalk formed by the gamma and epsilon chains, while a peripheral stalk is formed by the delta and b chains.</text>
</comment>
<evidence type="ECO:0000256" key="6">
    <source>
        <dbReference type="ARBA" id="ARBA00022989"/>
    </source>
</evidence>
<evidence type="ECO:0000256" key="11">
    <source>
        <dbReference type="ARBA" id="ARBA00025614"/>
    </source>
</evidence>
<evidence type="ECO:0000256" key="14">
    <source>
        <dbReference type="RuleBase" id="RU003848"/>
    </source>
</evidence>
<evidence type="ECO:0000313" key="15">
    <source>
        <dbReference type="EMBL" id="TMV11457.1"/>
    </source>
</evidence>
<reference evidence="15 16" key="1">
    <citation type="submission" date="2019-05" db="EMBL/GenBank/DDBJ databases">
        <title>Marivita sp. nov. isolated from sea sediment.</title>
        <authorList>
            <person name="Kim W."/>
        </authorList>
    </citation>
    <scope>NUCLEOTIDE SEQUENCE [LARGE SCALE GENOMIC DNA]</scope>
    <source>
        <strain evidence="15 16">CAU 1492</strain>
    </source>
</reference>
<dbReference type="Proteomes" id="UP001191082">
    <property type="component" value="Unassembled WGS sequence"/>
</dbReference>
<keyword evidence="3 13" id="KW-0138">CF(0)</keyword>
<evidence type="ECO:0000256" key="2">
    <source>
        <dbReference type="ARBA" id="ARBA00022448"/>
    </source>
</evidence>
<evidence type="ECO:0000256" key="3">
    <source>
        <dbReference type="ARBA" id="ARBA00022547"/>
    </source>
</evidence>
<accession>A0ABY2X7Y9</accession>